<dbReference type="GO" id="GO:0009435">
    <property type="term" value="P:NAD+ biosynthetic process"/>
    <property type="evidence" value="ECO:0007669"/>
    <property type="project" value="UniProtKB-UniRule"/>
</dbReference>
<sequence length="208" mass="22571">MSPADAMTAPKRVGLFGGAFDPPHRTHVALAEAAIAQLQLDVLHIVPTGHAWHKQRPLTAAEHRLAMCSLAFAHVNRAQVDARETLRSGPSYTIDTLQELQSEYPGAQLYLVMGEDQAKALASWHRAEDLGLAAIICVASRSEPHAADSSADDSPKLQGVPLQRLQLPPSPLNATEVRDRTARGQSVSALVLESVARYIDQHHLYQAD</sequence>
<dbReference type="EC" id="2.7.7.18" evidence="11"/>
<evidence type="ECO:0000256" key="3">
    <source>
        <dbReference type="ARBA" id="ARBA00009014"/>
    </source>
</evidence>
<name>A0A3E1RHZ3_9BURK</name>
<keyword evidence="7 11" id="KW-0547">Nucleotide-binding</keyword>
<evidence type="ECO:0000256" key="1">
    <source>
        <dbReference type="ARBA" id="ARBA00002324"/>
    </source>
</evidence>
<feature type="domain" description="Cytidyltransferase-like" evidence="12">
    <location>
        <begin position="15"/>
        <end position="160"/>
    </location>
</feature>
<keyword evidence="14" id="KW-1185">Reference proteome</keyword>
<comment type="function">
    <text evidence="1 11">Catalyzes the reversible adenylation of nicotinate mononucleotide (NaMN) to nicotinic acid adenine dinucleotide (NaAD).</text>
</comment>
<dbReference type="EMBL" id="QFZK01000001">
    <property type="protein sequence ID" value="RFO98997.1"/>
    <property type="molecule type" value="Genomic_DNA"/>
</dbReference>
<keyword evidence="4 11" id="KW-0662">Pyridine nucleotide biosynthesis</keyword>
<evidence type="ECO:0000256" key="9">
    <source>
        <dbReference type="ARBA" id="ARBA00023027"/>
    </source>
</evidence>
<dbReference type="AlphaFoldDB" id="A0A3E1RHZ3"/>
<dbReference type="SUPFAM" id="SSF52374">
    <property type="entry name" value="Nucleotidylyl transferase"/>
    <property type="match status" value="1"/>
</dbReference>
<dbReference type="PANTHER" id="PTHR39321:SF3">
    <property type="entry name" value="PHOSPHOPANTETHEINE ADENYLYLTRANSFERASE"/>
    <property type="match status" value="1"/>
</dbReference>
<evidence type="ECO:0000256" key="7">
    <source>
        <dbReference type="ARBA" id="ARBA00022741"/>
    </source>
</evidence>
<comment type="similarity">
    <text evidence="3 11">Belongs to the NadD family.</text>
</comment>
<dbReference type="HAMAP" id="MF_00244">
    <property type="entry name" value="NaMN_adenylyltr"/>
    <property type="match status" value="1"/>
</dbReference>
<evidence type="ECO:0000313" key="13">
    <source>
        <dbReference type="EMBL" id="RFO98997.1"/>
    </source>
</evidence>
<evidence type="ECO:0000256" key="2">
    <source>
        <dbReference type="ARBA" id="ARBA00005019"/>
    </source>
</evidence>
<keyword evidence="6 11" id="KW-0548">Nucleotidyltransferase</keyword>
<dbReference type="Pfam" id="PF01467">
    <property type="entry name" value="CTP_transf_like"/>
    <property type="match status" value="1"/>
</dbReference>
<comment type="caution">
    <text evidence="13">The sequence shown here is derived from an EMBL/GenBank/DDBJ whole genome shotgun (WGS) entry which is preliminary data.</text>
</comment>
<dbReference type="PANTHER" id="PTHR39321">
    <property type="entry name" value="NICOTINATE-NUCLEOTIDE ADENYLYLTRANSFERASE-RELATED"/>
    <property type="match status" value="1"/>
</dbReference>
<evidence type="ECO:0000256" key="10">
    <source>
        <dbReference type="ARBA" id="ARBA00048721"/>
    </source>
</evidence>
<evidence type="ECO:0000313" key="14">
    <source>
        <dbReference type="Proteomes" id="UP000260665"/>
    </source>
</evidence>
<evidence type="ECO:0000256" key="6">
    <source>
        <dbReference type="ARBA" id="ARBA00022695"/>
    </source>
</evidence>
<dbReference type="CDD" id="cd02165">
    <property type="entry name" value="NMNAT"/>
    <property type="match status" value="1"/>
</dbReference>
<organism evidence="13 14">
    <name type="scientific">Rhodoferax lacus</name>
    <dbReference type="NCBI Taxonomy" id="2184758"/>
    <lineage>
        <taxon>Bacteria</taxon>
        <taxon>Pseudomonadati</taxon>
        <taxon>Pseudomonadota</taxon>
        <taxon>Betaproteobacteria</taxon>
        <taxon>Burkholderiales</taxon>
        <taxon>Comamonadaceae</taxon>
        <taxon>Rhodoferax</taxon>
    </lineage>
</organism>
<dbReference type="InterPro" id="IPR005248">
    <property type="entry name" value="NadD/NMNAT"/>
</dbReference>
<evidence type="ECO:0000256" key="5">
    <source>
        <dbReference type="ARBA" id="ARBA00022679"/>
    </source>
</evidence>
<gene>
    <name evidence="11 13" type="primary">nadD</name>
    <name evidence="13" type="ORF">DIC66_01990</name>
</gene>
<reference evidence="13 14" key="1">
    <citation type="submission" date="2018-05" db="EMBL/GenBank/DDBJ databases">
        <title>Rhodoferax soyangensis sp.nov., isolated from an oligotrophic freshwater lake.</title>
        <authorList>
            <person name="Park M."/>
        </authorList>
    </citation>
    <scope>NUCLEOTIDE SEQUENCE [LARGE SCALE GENOMIC DNA]</scope>
    <source>
        <strain evidence="13 14">IMCC26218</strain>
    </source>
</reference>
<comment type="catalytic activity">
    <reaction evidence="10 11">
        <text>nicotinate beta-D-ribonucleotide + ATP + H(+) = deamido-NAD(+) + diphosphate</text>
        <dbReference type="Rhea" id="RHEA:22860"/>
        <dbReference type="ChEBI" id="CHEBI:15378"/>
        <dbReference type="ChEBI" id="CHEBI:30616"/>
        <dbReference type="ChEBI" id="CHEBI:33019"/>
        <dbReference type="ChEBI" id="CHEBI:57502"/>
        <dbReference type="ChEBI" id="CHEBI:58437"/>
        <dbReference type="EC" id="2.7.7.18"/>
    </reaction>
</comment>
<evidence type="ECO:0000256" key="8">
    <source>
        <dbReference type="ARBA" id="ARBA00022840"/>
    </source>
</evidence>
<dbReference type="InterPro" id="IPR014729">
    <property type="entry name" value="Rossmann-like_a/b/a_fold"/>
</dbReference>
<keyword evidence="5 11" id="KW-0808">Transferase</keyword>
<evidence type="ECO:0000256" key="4">
    <source>
        <dbReference type="ARBA" id="ARBA00022642"/>
    </source>
</evidence>
<dbReference type="NCBIfam" id="TIGR00125">
    <property type="entry name" value="cyt_tran_rel"/>
    <property type="match status" value="1"/>
</dbReference>
<dbReference type="Proteomes" id="UP000260665">
    <property type="component" value="Unassembled WGS sequence"/>
</dbReference>
<dbReference type="NCBIfam" id="TIGR00482">
    <property type="entry name" value="nicotinate (nicotinamide) nucleotide adenylyltransferase"/>
    <property type="match status" value="1"/>
</dbReference>
<comment type="pathway">
    <text evidence="2 11">Cofactor biosynthesis; NAD(+) biosynthesis; deamido-NAD(+) from nicotinate D-ribonucleotide: step 1/1.</text>
</comment>
<dbReference type="InterPro" id="IPR004821">
    <property type="entry name" value="Cyt_trans-like"/>
</dbReference>
<evidence type="ECO:0000256" key="11">
    <source>
        <dbReference type="HAMAP-Rule" id="MF_00244"/>
    </source>
</evidence>
<dbReference type="OrthoDB" id="5295945at2"/>
<dbReference type="Gene3D" id="3.40.50.620">
    <property type="entry name" value="HUPs"/>
    <property type="match status" value="1"/>
</dbReference>
<keyword evidence="8 11" id="KW-0067">ATP-binding</keyword>
<keyword evidence="9 11" id="KW-0520">NAD</keyword>
<protein>
    <recommendedName>
        <fullName evidence="11">Probable nicotinate-nucleotide adenylyltransferase</fullName>
        <ecNumber evidence="11">2.7.7.18</ecNumber>
    </recommendedName>
    <alternativeName>
        <fullName evidence="11">Deamido-NAD(+) diphosphorylase</fullName>
    </alternativeName>
    <alternativeName>
        <fullName evidence="11">Deamido-NAD(+) pyrophosphorylase</fullName>
    </alternativeName>
    <alternativeName>
        <fullName evidence="11">Nicotinate mononucleotide adenylyltransferase</fullName>
        <shortName evidence="11">NaMN adenylyltransferase</shortName>
    </alternativeName>
</protein>
<dbReference type="GO" id="GO:0005524">
    <property type="term" value="F:ATP binding"/>
    <property type="evidence" value="ECO:0007669"/>
    <property type="project" value="UniProtKB-KW"/>
</dbReference>
<accession>A0A3E1RHZ3</accession>
<dbReference type="GO" id="GO:0004515">
    <property type="term" value="F:nicotinate-nucleotide adenylyltransferase activity"/>
    <property type="evidence" value="ECO:0007669"/>
    <property type="project" value="UniProtKB-UniRule"/>
</dbReference>
<dbReference type="UniPathway" id="UPA00253">
    <property type="reaction ID" value="UER00332"/>
</dbReference>
<evidence type="ECO:0000259" key="12">
    <source>
        <dbReference type="Pfam" id="PF01467"/>
    </source>
</evidence>
<proteinExistence type="inferred from homology"/>